<comment type="similarity">
    <text evidence="2 4">Belongs to the SKP1 family.</text>
</comment>
<dbReference type="GO" id="GO:0016567">
    <property type="term" value="P:protein ubiquitination"/>
    <property type="evidence" value="ECO:0007669"/>
    <property type="project" value="UniProtKB-UniRule"/>
</dbReference>
<evidence type="ECO:0000259" key="7">
    <source>
        <dbReference type="Pfam" id="PF03931"/>
    </source>
</evidence>
<dbReference type="InterPro" id="IPR011333">
    <property type="entry name" value="SKP1/BTB/POZ_sf"/>
</dbReference>
<dbReference type="SUPFAM" id="SSF81382">
    <property type="entry name" value="Skp1 dimerisation domain-like"/>
    <property type="match status" value="1"/>
</dbReference>
<evidence type="ECO:0000259" key="6">
    <source>
        <dbReference type="Pfam" id="PF01466"/>
    </source>
</evidence>
<evidence type="ECO:0000256" key="4">
    <source>
        <dbReference type="PIRNR" id="PIRNR028729"/>
    </source>
</evidence>
<dbReference type="Pfam" id="PF01466">
    <property type="entry name" value="Skp1"/>
    <property type="match status" value="1"/>
</dbReference>
<dbReference type="PANTHER" id="PTHR11165">
    <property type="entry name" value="SKP1"/>
    <property type="match status" value="1"/>
</dbReference>
<dbReference type="Pfam" id="PF03931">
    <property type="entry name" value="Skp1_POZ"/>
    <property type="match status" value="1"/>
</dbReference>
<feature type="region of interest" description="Disordered" evidence="5">
    <location>
        <begin position="1"/>
        <end position="22"/>
    </location>
</feature>
<name>A0AAW2LDC0_9LAMI</name>
<dbReference type="GO" id="GO:0006511">
    <property type="term" value="P:ubiquitin-dependent protein catabolic process"/>
    <property type="evidence" value="ECO:0007669"/>
    <property type="project" value="InterPro"/>
</dbReference>
<reference evidence="8" key="1">
    <citation type="submission" date="2020-06" db="EMBL/GenBank/DDBJ databases">
        <authorList>
            <person name="Li T."/>
            <person name="Hu X."/>
            <person name="Zhang T."/>
            <person name="Song X."/>
            <person name="Zhang H."/>
            <person name="Dai N."/>
            <person name="Sheng W."/>
            <person name="Hou X."/>
            <person name="Wei L."/>
        </authorList>
    </citation>
    <scope>NUCLEOTIDE SEQUENCE</scope>
    <source>
        <strain evidence="8">G01</strain>
        <tissue evidence="8">Leaf</tissue>
    </source>
</reference>
<evidence type="ECO:0000256" key="5">
    <source>
        <dbReference type="SAM" id="MobiDB-lite"/>
    </source>
</evidence>
<dbReference type="Gene3D" id="3.30.710.10">
    <property type="entry name" value="Potassium Channel Kv1.1, Chain A"/>
    <property type="match status" value="1"/>
</dbReference>
<keyword evidence="3 4" id="KW-0833">Ubl conjugation pathway</keyword>
<feature type="domain" description="SKP1 component POZ" evidence="7">
    <location>
        <begin position="28"/>
        <end position="85"/>
    </location>
</feature>
<comment type="pathway">
    <text evidence="1 4">Protein modification; protein ubiquitination.</text>
</comment>
<dbReference type="InterPro" id="IPR001232">
    <property type="entry name" value="SKP1-like"/>
</dbReference>
<evidence type="ECO:0000256" key="3">
    <source>
        <dbReference type="ARBA" id="ARBA00022786"/>
    </source>
</evidence>
<accession>A0AAW2LDC0</accession>
<dbReference type="InterPro" id="IPR016073">
    <property type="entry name" value="Skp1_comp_POZ"/>
</dbReference>
<feature type="domain" description="SKP1 component dimerisation" evidence="6">
    <location>
        <begin position="123"/>
        <end position="170"/>
    </location>
</feature>
<evidence type="ECO:0000256" key="2">
    <source>
        <dbReference type="ARBA" id="ARBA00009993"/>
    </source>
</evidence>
<dbReference type="SMART" id="SM00512">
    <property type="entry name" value="Skp1"/>
    <property type="match status" value="1"/>
</dbReference>
<protein>
    <recommendedName>
        <fullName evidence="4">SKP1-like protein</fullName>
    </recommendedName>
</protein>
<organism evidence="8">
    <name type="scientific">Sesamum angustifolium</name>
    <dbReference type="NCBI Taxonomy" id="2727405"/>
    <lineage>
        <taxon>Eukaryota</taxon>
        <taxon>Viridiplantae</taxon>
        <taxon>Streptophyta</taxon>
        <taxon>Embryophyta</taxon>
        <taxon>Tracheophyta</taxon>
        <taxon>Spermatophyta</taxon>
        <taxon>Magnoliopsida</taxon>
        <taxon>eudicotyledons</taxon>
        <taxon>Gunneridae</taxon>
        <taxon>Pentapetalae</taxon>
        <taxon>asterids</taxon>
        <taxon>lamiids</taxon>
        <taxon>Lamiales</taxon>
        <taxon>Pedaliaceae</taxon>
        <taxon>Sesamum</taxon>
    </lineage>
</organism>
<dbReference type="SUPFAM" id="SSF54695">
    <property type="entry name" value="POZ domain"/>
    <property type="match status" value="1"/>
</dbReference>
<dbReference type="AlphaFoldDB" id="A0AAW2LDC0"/>
<evidence type="ECO:0000313" key="8">
    <source>
        <dbReference type="EMBL" id="KAL0317387.1"/>
    </source>
</evidence>
<comment type="function">
    <text evidence="4">Involved in ubiquitination and subsequent proteasomal degradation of target proteins. Together with CUL1, RBX1 and a F-box protein, it forms a SCF E3 ubiquitin ligase complex. The functional specificity of this complex depends on the type of F-box protein. In the SCF complex, it serves as an adapter that links the F-box protein to CUL1.</text>
</comment>
<dbReference type="InterPro" id="IPR036296">
    <property type="entry name" value="SKP1-like_dim_sf"/>
</dbReference>
<gene>
    <name evidence="8" type="ORF">Sangu_2153000</name>
</gene>
<proteinExistence type="inferred from homology"/>
<comment type="caution">
    <text evidence="8">The sequence shown here is derived from an EMBL/GenBank/DDBJ whole genome shotgun (WGS) entry which is preliminary data.</text>
</comment>
<dbReference type="InterPro" id="IPR016072">
    <property type="entry name" value="Skp1_comp_dimer"/>
</dbReference>
<dbReference type="InterPro" id="IPR016897">
    <property type="entry name" value="SKP1"/>
</dbReference>
<dbReference type="GO" id="GO:0009867">
    <property type="term" value="P:jasmonic acid mediated signaling pathway"/>
    <property type="evidence" value="ECO:0007669"/>
    <property type="project" value="UniProtKB-ARBA"/>
</dbReference>
<comment type="subunit">
    <text evidence="4">Part of a SCF (SKP1-cullin-F-box) protein ligase complex.</text>
</comment>
<reference evidence="8" key="2">
    <citation type="journal article" date="2024" name="Plant">
        <title>Genomic evolution and insights into agronomic trait innovations of Sesamum species.</title>
        <authorList>
            <person name="Miao H."/>
            <person name="Wang L."/>
            <person name="Qu L."/>
            <person name="Liu H."/>
            <person name="Sun Y."/>
            <person name="Le M."/>
            <person name="Wang Q."/>
            <person name="Wei S."/>
            <person name="Zheng Y."/>
            <person name="Lin W."/>
            <person name="Duan Y."/>
            <person name="Cao H."/>
            <person name="Xiong S."/>
            <person name="Wang X."/>
            <person name="Wei L."/>
            <person name="Li C."/>
            <person name="Ma Q."/>
            <person name="Ju M."/>
            <person name="Zhao R."/>
            <person name="Li G."/>
            <person name="Mu C."/>
            <person name="Tian Q."/>
            <person name="Mei H."/>
            <person name="Zhang T."/>
            <person name="Gao T."/>
            <person name="Zhang H."/>
        </authorList>
    </citation>
    <scope>NUCLEOTIDE SEQUENCE</scope>
    <source>
        <strain evidence="8">G01</strain>
    </source>
</reference>
<sequence length="200" mass="23081">MATPNEIPVAETIDNGNPEASEKTTRILTLRTSDDQEFEVPESAAVLSVTIKHILEDGCELRKIPLPVVDGRTLTRIIGYLTKHSDGGVSEEEKRNFDEEFVARAEMSVLFDVVLAANYLDIKDLMDLMCQEIADRMQNKSVKWVRKTFCIENDFTPEEEKKIKEEHPWAWKDVESDEEEKKIKEDYPWAWKDVESDDDD</sequence>
<dbReference type="EMBL" id="JACGWK010000014">
    <property type="protein sequence ID" value="KAL0317387.1"/>
    <property type="molecule type" value="Genomic_DNA"/>
</dbReference>
<dbReference type="PIRSF" id="PIRSF028729">
    <property type="entry name" value="E3_ubiquit_lig_SCF_Skp"/>
    <property type="match status" value="1"/>
</dbReference>
<evidence type="ECO:0000256" key="1">
    <source>
        <dbReference type="ARBA" id="ARBA00004906"/>
    </source>
</evidence>